<dbReference type="AlphaFoldDB" id="X1EWJ4"/>
<proteinExistence type="predicted"/>
<evidence type="ECO:0000313" key="2">
    <source>
        <dbReference type="EMBL" id="GAH21524.1"/>
    </source>
</evidence>
<evidence type="ECO:0000256" key="1">
    <source>
        <dbReference type="SAM" id="Phobius"/>
    </source>
</evidence>
<keyword evidence="1" id="KW-0812">Transmembrane</keyword>
<name>X1EWJ4_9ZZZZ</name>
<gene>
    <name evidence="2" type="ORF">S03H2_07080</name>
</gene>
<feature type="transmembrane region" description="Helical" evidence="1">
    <location>
        <begin position="6"/>
        <end position="28"/>
    </location>
</feature>
<accession>X1EWJ4</accession>
<keyword evidence="1" id="KW-0472">Membrane</keyword>
<dbReference type="EMBL" id="BARU01003210">
    <property type="protein sequence ID" value="GAH21524.1"/>
    <property type="molecule type" value="Genomic_DNA"/>
</dbReference>
<keyword evidence="1" id="KW-1133">Transmembrane helix</keyword>
<sequence length="86" mass="9463">MKGIPWGEIGAFGSFAIIIILIVLGFVLKWKKGRNTPGTINKSRCINDPRFQTGLTDIAITKESMSEMKQDIKSLSEKINTTYSGG</sequence>
<comment type="caution">
    <text evidence="2">The sequence shown here is derived from an EMBL/GenBank/DDBJ whole genome shotgun (WGS) entry which is preliminary data.</text>
</comment>
<reference evidence="2" key="1">
    <citation type="journal article" date="2014" name="Front. Microbiol.">
        <title>High frequency of phylogenetically diverse reductive dehalogenase-homologous genes in deep subseafloor sedimentary metagenomes.</title>
        <authorList>
            <person name="Kawai M."/>
            <person name="Futagami T."/>
            <person name="Toyoda A."/>
            <person name="Takaki Y."/>
            <person name="Nishi S."/>
            <person name="Hori S."/>
            <person name="Arai W."/>
            <person name="Tsubouchi T."/>
            <person name="Morono Y."/>
            <person name="Uchiyama I."/>
            <person name="Ito T."/>
            <person name="Fujiyama A."/>
            <person name="Inagaki F."/>
            <person name="Takami H."/>
        </authorList>
    </citation>
    <scope>NUCLEOTIDE SEQUENCE</scope>
    <source>
        <strain evidence="2">Expedition CK06-06</strain>
    </source>
</reference>
<protein>
    <submittedName>
        <fullName evidence="2">Uncharacterized protein</fullName>
    </submittedName>
</protein>
<organism evidence="2">
    <name type="scientific">marine sediment metagenome</name>
    <dbReference type="NCBI Taxonomy" id="412755"/>
    <lineage>
        <taxon>unclassified sequences</taxon>
        <taxon>metagenomes</taxon>
        <taxon>ecological metagenomes</taxon>
    </lineage>
</organism>